<comment type="caution">
    <text evidence="2">The sequence shown here is derived from an EMBL/GenBank/DDBJ whole genome shotgun (WGS) entry which is preliminary data.</text>
</comment>
<dbReference type="EMBL" id="JACEEZ010015919">
    <property type="protein sequence ID" value="KAG0718514.1"/>
    <property type="molecule type" value="Genomic_DNA"/>
</dbReference>
<dbReference type="AlphaFoldDB" id="A0A8J4Y6L4"/>
<sequence>MVDLQDPIPHGPFIFSTVPGVAASGESSRGGGAHRVKDPDVKKGPLPSGQKTPEHRCPREPQGGIGPCTPGVPHLEAEGLAGGDVVATPLRAGVGPLTSCACTPNPLFARHGWLVVGGPHNTGVGESFQGQPPSEQGHRQIFVCEVEALCFLVVILPFGPPVPVRWDFLRCWRQDGQKGFQGGSCPCCCLVRTFLLSAITLCRFHLVVLSDDLSVRTW</sequence>
<evidence type="ECO:0000313" key="2">
    <source>
        <dbReference type="EMBL" id="KAG0718514.1"/>
    </source>
</evidence>
<dbReference type="Proteomes" id="UP000770661">
    <property type="component" value="Unassembled WGS sequence"/>
</dbReference>
<protein>
    <submittedName>
        <fullName evidence="2">Uncharacterized protein</fullName>
    </submittedName>
</protein>
<feature type="region of interest" description="Disordered" evidence="1">
    <location>
        <begin position="22"/>
        <end position="73"/>
    </location>
</feature>
<accession>A0A8J4Y6L4</accession>
<proteinExistence type="predicted"/>
<evidence type="ECO:0000256" key="1">
    <source>
        <dbReference type="SAM" id="MobiDB-lite"/>
    </source>
</evidence>
<evidence type="ECO:0000313" key="3">
    <source>
        <dbReference type="Proteomes" id="UP000770661"/>
    </source>
</evidence>
<name>A0A8J4Y6L4_CHIOP</name>
<gene>
    <name evidence="2" type="ORF">GWK47_052320</name>
</gene>
<reference evidence="2" key="1">
    <citation type="submission" date="2020-07" db="EMBL/GenBank/DDBJ databases">
        <title>The High-quality genome of the commercially important snow crab, Chionoecetes opilio.</title>
        <authorList>
            <person name="Jeong J.-H."/>
            <person name="Ryu S."/>
        </authorList>
    </citation>
    <scope>NUCLEOTIDE SEQUENCE</scope>
    <source>
        <strain evidence="2">MADBK_172401_WGS</strain>
        <tissue evidence="2">Digestive gland</tissue>
    </source>
</reference>
<organism evidence="2 3">
    <name type="scientific">Chionoecetes opilio</name>
    <name type="common">Atlantic snow crab</name>
    <name type="synonym">Cancer opilio</name>
    <dbReference type="NCBI Taxonomy" id="41210"/>
    <lineage>
        <taxon>Eukaryota</taxon>
        <taxon>Metazoa</taxon>
        <taxon>Ecdysozoa</taxon>
        <taxon>Arthropoda</taxon>
        <taxon>Crustacea</taxon>
        <taxon>Multicrustacea</taxon>
        <taxon>Malacostraca</taxon>
        <taxon>Eumalacostraca</taxon>
        <taxon>Eucarida</taxon>
        <taxon>Decapoda</taxon>
        <taxon>Pleocyemata</taxon>
        <taxon>Brachyura</taxon>
        <taxon>Eubrachyura</taxon>
        <taxon>Majoidea</taxon>
        <taxon>Majidae</taxon>
        <taxon>Chionoecetes</taxon>
    </lineage>
</organism>
<keyword evidence="3" id="KW-1185">Reference proteome</keyword>